<feature type="domain" description="Aminotransferase class I/classII large" evidence="13">
    <location>
        <begin position="31"/>
        <end position="367"/>
    </location>
</feature>
<dbReference type="EC" id="2.3.1.47" evidence="5"/>
<dbReference type="Gene3D" id="3.40.640.10">
    <property type="entry name" value="Type I PLP-dependent aspartate aminotransferase-like (Major domain)"/>
    <property type="match status" value="1"/>
</dbReference>
<evidence type="ECO:0000256" key="6">
    <source>
        <dbReference type="ARBA" id="ARBA00022679"/>
    </source>
</evidence>
<dbReference type="RefSeq" id="WP_101395513.1">
    <property type="nucleotide sequence ID" value="NZ_PJNE01000001.1"/>
</dbReference>
<dbReference type="InterPro" id="IPR015424">
    <property type="entry name" value="PyrdxlP-dep_Trfase"/>
</dbReference>
<evidence type="ECO:0000256" key="2">
    <source>
        <dbReference type="ARBA" id="ARBA00004746"/>
    </source>
</evidence>
<evidence type="ECO:0000313" key="15">
    <source>
        <dbReference type="Proteomes" id="UP000233781"/>
    </source>
</evidence>
<dbReference type="Pfam" id="PF00155">
    <property type="entry name" value="Aminotran_1_2"/>
    <property type="match status" value="1"/>
</dbReference>
<sequence>MTGPLDWIRDAAAAREDAGLVRRLSVTKSADVVDLAGNDYLGLRHHPAVVAGAVAAAETYGTGAGASRLVTGTLDIHDELEAALVALTGAPSALVLSSGYTANLAALTTLADAGTLVVSDEHAHASLIDGCRLSRAAVSVARHNDLEHVAELLSRRDTPRAVVVAESIYSVLGDAAPVEDLVALTEEAGALLVLDEAHALGVVGPGGAGLVARAGLYDAEHVVVTCTLSKSLAAQGGLVLAHPDVREHLVNTARPFIYDTGLAPASAGAALAAIGVLRDHPELAARLHANATRLAETLGVDAPEGAVMSVEMAGPHETVEAVEQARAQGVRIGAFRPPSTPDGSSRLRLTAHADHTAHDLDRACAVLAGLLPARV</sequence>
<comment type="cofactor">
    <cofactor evidence="1 12">
        <name>pyridoxal 5'-phosphate</name>
        <dbReference type="ChEBI" id="CHEBI:597326"/>
    </cofactor>
</comment>
<dbReference type="InterPro" id="IPR001917">
    <property type="entry name" value="Aminotrans_II_pyridoxalP_BS"/>
</dbReference>
<evidence type="ECO:0000256" key="12">
    <source>
        <dbReference type="RuleBase" id="RU003693"/>
    </source>
</evidence>
<name>A0A2N3YJK2_9MICO</name>
<evidence type="ECO:0000256" key="8">
    <source>
        <dbReference type="ARBA" id="ARBA00022898"/>
    </source>
</evidence>
<dbReference type="InterPro" id="IPR015422">
    <property type="entry name" value="PyrdxlP-dep_Trfase_small"/>
</dbReference>
<evidence type="ECO:0000256" key="1">
    <source>
        <dbReference type="ARBA" id="ARBA00001933"/>
    </source>
</evidence>
<dbReference type="InterPro" id="IPR004839">
    <property type="entry name" value="Aminotransferase_I/II_large"/>
</dbReference>
<organism evidence="14 15">
    <name type="scientific">Phycicoccus duodecadis</name>
    <dbReference type="NCBI Taxonomy" id="173053"/>
    <lineage>
        <taxon>Bacteria</taxon>
        <taxon>Bacillati</taxon>
        <taxon>Actinomycetota</taxon>
        <taxon>Actinomycetes</taxon>
        <taxon>Micrococcales</taxon>
        <taxon>Intrasporangiaceae</taxon>
        <taxon>Phycicoccus</taxon>
    </lineage>
</organism>
<dbReference type="PROSITE" id="PS00599">
    <property type="entry name" value="AA_TRANSFER_CLASS_2"/>
    <property type="match status" value="1"/>
</dbReference>
<dbReference type="GO" id="GO:0008710">
    <property type="term" value="F:8-amino-7-oxononanoate synthase activity"/>
    <property type="evidence" value="ECO:0007669"/>
    <property type="project" value="UniProtKB-EC"/>
</dbReference>
<evidence type="ECO:0000256" key="9">
    <source>
        <dbReference type="ARBA" id="ARBA00032610"/>
    </source>
</evidence>
<evidence type="ECO:0000259" key="13">
    <source>
        <dbReference type="Pfam" id="PF00155"/>
    </source>
</evidence>
<dbReference type="PANTHER" id="PTHR13693:SF100">
    <property type="entry name" value="8-AMINO-7-OXONONANOATE SYNTHASE"/>
    <property type="match status" value="1"/>
</dbReference>
<reference evidence="14 15" key="1">
    <citation type="submission" date="2017-12" db="EMBL/GenBank/DDBJ databases">
        <title>Sequencing the genomes of 1000 Actinobacteria strains.</title>
        <authorList>
            <person name="Klenk H.-P."/>
        </authorList>
    </citation>
    <scope>NUCLEOTIDE SEQUENCE [LARGE SCALE GENOMIC DNA]</scope>
    <source>
        <strain evidence="14 15">DSM 12806</strain>
    </source>
</reference>
<keyword evidence="6" id="KW-0808">Transferase</keyword>
<dbReference type="OrthoDB" id="9807157at2"/>
<dbReference type="EMBL" id="PJNE01000001">
    <property type="protein sequence ID" value="PKW27036.1"/>
    <property type="molecule type" value="Genomic_DNA"/>
</dbReference>
<comment type="caution">
    <text evidence="14">The sequence shown here is derived from an EMBL/GenBank/DDBJ whole genome shotgun (WGS) entry which is preliminary data.</text>
</comment>
<keyword evidence="8 12" id="KW-0663">Pyridoxal phosphate</keyword>
<keyword evidence="15" id="KW-1185">Reference proteome</keyword>
<accession>A0A2N3YJK2</accession>
<proteinExistence type="inferred from homology"/>
<comment type="pathway">
    <text evidence="2">Cofactor biosynthesis; biotin biosynthesis.</text>
</comment>
<evidence type="ECO:0000256" key="3">
    <source>
        <dbReference type="ARBA" id="ARBA00010008"/>
    </source>
</evidence>
<dbReference type="Gene3D" id="3.90.1150.10">
    <property type="entry name" value="Aspartate Aminotransferase, domain 1"/>
    <property type="match status" value="1"/>
</dbReference>
<keyword evidence="7" id="KW-0093">Biotin biosynthesis</keyword>
<evidence type="ECO:0000256" key="7">
    <source>
        <dbReference type="ARBA" id="ARBA00022756"/>
    </source>
</evidence>
<dbReference type="GO" id="GO:0030170">
    <property type="term" value="F:pyridoxal phosphate binding"/>
    <property type="evidence" value="ECO:0007669"/>
    <property type="project" value="InterPro"/>
</dbReference>
<dbReference type="InterPro" id="IPR015421">
    <property type="entry name" value="PyrdxlP-dep_Trfase_major"/>
</dbReference>
<dbReference type="SUPFAM" id="SSF53383">
    <property type="entry name" value="PLP-dependent transferases"/>
    <property type="match status" value="1"/>
</dbReference>
<evidence type="ECO:0000313" key="14">
    <source>
        <dbReference type="EMBL" id="PKW27036.1"/>
    </source>
</evidence>
<protein>
    <recommendedName>
        <fullName evidence="5">8-amino-7-oxononanoate synthase</fullName>
        <ecNumber evidence="5">2.3.1.47</ecNumber>
    </recommendedName>
    <alternativeName>
        <fullName evidence="9">7-keto-8-amino-pelargonic acid synthase</fullName>
    </alternativeName>
    <alternativeName>
        <fullName evidence="10">8-amino-7-ketopelargonate synthase</fullName>
    </alternativeName>
</protein>
<dbReference type="AlphaFoldDB" id="A0A2N3YJK2"/>
<evidence type="ECO:0000256" key="4">
    <source>
        <dbReference type="ARBA" id="ARBA00011738"/>
    </source>
</evidence>
<comment type="catalytic activity">
    <reaction evidence="11">
        <text>6-carboxyhexanoyl-[ACP] + L-alanine + H(+) = (8S)-8-amino-7-oxononanoate + holo-[ACP] + CO2</text>
        <dbReference type="Rhea" id="RHEA:42288"/>
        <dbReference type="Rhea" id="RHEA-COMP:9685"/>
        <dbReference type="Rhea" id="RHEA-COMP:9955"/>
        <dbReference type="ChEBI" id="CHEBI:15378"/>
        <dbReference type="ChEBI" id="CHEBI:16526"/>
        <dbReference type="ChEBI" id="CHEBI:57972"/>
        <dbReference type="ChEBI" id="CHEBI:64479"/>
        <dbReference type="ChEBI" id="CHEBI:78846"/>
        <dbReference type="ChEBI" id="CHEBI:149468"/>
        <dbReference type="EC" id="2.3.1.47"/>
    </reaction>
</comment>
<evidence type="ECO:0000256" key="11">
    <source>
        <dbReference type="ARBA" id="ARBA00047715"/>
    </source>
</evidence>
<evidence type="ECO:0000256" key="5">
    <source>
        <dbReference type="ARBA" id="ARBA00013187"/>
    </source>
</evidence>
<comment type="similarity">
    <text evidence="3">Belongs to the class-II pyridoxal-phosphate-dependent aminotransferase family. BioF subfamily.</text>
</comment>
<dbReference type="PANTHER" id="PTHR13693">
    <property type="entry name" value="CLASS II AMINOTRANSFERASE/8-AMINO-7-OXONONANOATE SYNTHASE"/>
    <property type="match status" value="1"/>
</dbReference>
<comment type="subunit">
    <text evidence="4">Homodimer.</text>
</comment>
<gene>
    <name evidence="14" type="ORF">ATL31_1865</name>
</gene>
<dbReference type="InterPro" id="IPR050087">
    <property type="entry name" value="AON_synthase_class-II"/>
</dbReference>
<dbReference type="Proteomes" id="UP000233781">
    <property type="component" value="Unassembled WGS sequence"/>
</dbReference>
<dbReference type="GO" id="GO:0009102">
    <property type="term" value="P:biotin biosynthetic process"/>
    <property type="evidence" value="ECO:0007669"/>
    <property type="project" value="UniProtKB-KW"/>
</dbReference>
<evidence type="ECO:0000256" key="10">
    <source>
        <dbReference type="ARBA" id="ARBA00033381"/>
    </source>
</evidence>